<dbReference type="OrthoDB" id="5087296at2759"/>
<name>A0A8H5SYH2_FUSHE</name>
<dbReference type="Proteomes" id="UP000567885">
    <property type="component" value="Unassembled WGS sequence"/>
</dbReference>
<evidence type="ECO:0000313" key="2">
    <source>
        <dbReference type="Proteomes" id="UP000567885"/>
    </source>
</evidence>
<proteinExistence type="predicted"/>
<evidence type="ECO:0000313" key="1">
    <source>
        <dbReference type="EMBL" id="KAF5659092.1"/>
    </source>
</evidence>
<organism evidence="1 2">
    <name type="scientific">Fusarium heterosporum</name>
    <dbReference type="NCBI Taxonomy" id="42747"/>
    <lineage>
        <taxon>Eukaryota</taxon>
        <taxon>Fungi</taxon>
        <taxon>Dikarya</taxon>
        <taxon>Ascomycota</taxon>
        <taxon>Pezizomycotina</taxon>
        <taxon>Sordariomycetes</taxon>
        <taxon>Hypocreomycetidae</taxon>
        <taxon>Hypocreales</taxon>
        <taxon>Nectriaceae</taxon>
        <taxon>Fusarium</taxon>
        <taxon>Fusarium heterosporum species complex</taxon>
    </lineage>
</organism>
<reference evidence="1 2" key="1">
    <citation type="submission" date="2020-05" db="EMBL/GenBank/DDBJ databases">
        <title>Identification and distribution of gene clusters putatively required for synthesis of sphingolipid metabolism inhibitors in phylogenetically diverse species of the filamentous fungus Fusarium.</title>
        <authorList>
            <person name="Kim H.-S."/>
            <person name="Busman M."/>
            <person name="Brown D.W."/>
            <person name="Divon H."/>
            <person name="Uhlig S."/>
            <person name="Proctor R.H."/>
        </authorList>
    </citation>
    <scope>NUCLEOTIDE SEQUENCE [LARGE SCALE GENOMIC DNA]</scope>
    <source>
        <strain evidence="1 2">NRRL 20693</strain>
    </source>
</reference>
<sequence length="189" mass="21458">MATTKFIGGEYVATALSAAELVVDGMVHHVQRHYDQRQEGLRTCREREYAKIRKTGYRNLLKRKDKLYQNEKTSAPWQLRVRTSKMVRTLQPPVEEVTASEVFERIQPLTLNCRDPKGILTIPANYASKDTMDGDVTRVVNRIKSVREDFTTMRLNVPVASSGGETVHSKAEDRQSLLGSMSNITDCQE</sequence>
<accession>A0A8H5SYH2</accession>
<protein>
    <submittedName>
        <fullName evidence="1">Uncharacterized protein</fullName>
    </submittedName>
</protein>
<dbReference type="AlphaFoldDB" id="A0A8H5SYH2"/>
<keyword evidence="2" id="KW-1185">Reference proteome</keyword>
<comment type="caution">
    <text evidence="1">The sequence shown here is derived from an EMBL/GenBank/DDBJ whole genome shotgun (WGS) entry which is preliminary data.</text>
</comment>
<dbReference type="EMBL" id="JAAGWQ010000224">
    <property type="protein sequence ID" value="KAF5659092.1"/>
    <property type="molecule type" value="Genomic_DNA"/>
</dbReference>
<gene>
    <name evidence="1" type="ORF">FHETE_9587</name>
</gene>